<sequence>MPIYQILPTTKDLDNRIYEVAASLHVVPRREAPWKGGNAFQYDKSDECMALGREYFKESWSVVQQVVEEVKLERPKNVPTVLLQQKGWLSTALNETGVIIPIRNSTDTFEKDSIDVKTAEGVDCIKLAPHEMIVLESNVRFKVSDRVPFELILHPTSPIRKVE</sequence>
<evidence type="ECO:0000313" key="1">
    <source>
        <dbReference type="EMBL" id="KAF2253329.1"/>
    </source>
</evidence>
<protein>
    <submittedName>
        <fullName evidence="1">Uncharacterized protein</fullName>
    </submittedName>
</protein>
<dbReference type="OrthoDB" id="3789527at2759"/>
<keyword evidence="2" id="KW-1185">Reference proteome</keyword>
<organism evidence="1 2">
    <name type="scientific">Trematosphaeria pertusa</name>
    <dbReference type="NCBI Taxonomy" id="390896"/>
    <lineage>
        <taxon>Eukaryota</taxon>
        <taxon>Fungi</taxon>
        <taxon>Dikarya</taxon>
        <taxon>Ascomycota</taxon>
        <taxon>Pezizomycotina</taxon>
        <taxon>Dothideomycetes</taxon>
        <taxon>Pleosporomycetidae</taxon>
        <taxon>Pleosporales</taxon>
        <taxon>Massarineae</taxon>
        <taxon>Trematosphaeriaceae</taxon>
        <taxon>Trematosphaeria</taxon>
    </lineage>
</organism>
<accession>A0A6A6ISR6</accession>
<gene>
    <name evidence="1" type="ORF">BU26DRAFT_515698</name>
</gene>
<evidence type="ECO:0000313" key="2">
    <source>
        <dbReference type="Proteomes" id="UP000800094"/>
    </source>
</evidence>
<reference evidence="1" key="1">
    <citation type="journal article" date="2020" name="Stud. Mycol.">
        <title>101 Dothideomycetes genomes: a test case for predicting lifestyles and emergence of pathogens.</title>
        <authorList>
            <person name="Haridas S."/>
            <person name="Albert R."/>
            <person name="Binder M."/>
            <person name="Bloem J."/>
            <person name="Labutti K."/>
            <person name="Salamov A."/>
            <person name="Andreopoulos B."/>
            <person name="Baker S."/>
            <person name="Barry K."/>
            <person name="Bills G."/>
            <person name="Bluhm B."/>
            <person name="Cannon C."/>
            <person name="Castanera R."/>
            <person name="Culley D."/>
            <person name="Daum C."/>
            <person name="Ezra D."/>
            <person name="Gonzalez J."/>
            <person name="Henrissat B."/>
            <person name="Kuo A."/>
            <person name="Liang C."/>
            <person name="Lipzen A."/>
            <person name="Lutzoni F."/>
            <person name="Magnuson J."/>
            <person name="Mondo S."/>
            <person name="Nolan M."/>
            <person name="Ohm R."/>
            <person name="Pangilinan J."/>
            <person name="Park H.-J."/>
            <person name="Ramirez L."/>
            <person name="Alfaro M."/>
            <person name="Sun H."/>
            <person name="Tritt A."/>
            <person name="Yoshinaga Y."/>
            <person name="Zwiers L.-H."/>
            <person name="Turgeon B."/>
            <person name="Goodwin S."/>
            <person name="Spatafora J."/>
            <person name="Crous P."/>
            <person name="Grigoriev I."/>
        </authorList>
    </citation>
    <scope>NUCLEOTIDE SEQUENCE</scope>
    <source>
        <strain evidence="1">CBS 122368</strain>
    </source>
</reference>
<dbReference type="Proteomes" id="UP000800094">
    <property type="component" value="Unassembled WGS sequence"/>
</dbReference>
<proteinExistence type="predicted"/>
<dbReference type="EMBL" id="ML987191">
    <property type="protein sequence ID" value="KAF2253329.1"/>
    <property type="molecule type" value="Genomic_DNA"/>
</dbReference>
<name>A0A6A6ISR6_9PLEO</name>
<dbReference type="GeneID" id="54581466"/>
<dbReference type="RefSeq" id="XP_033688333.1">
    <property type="nucleotide sequence ID" value="XM_033828136.1"/>
</dbReference>
<dbReference type="AlphaFoldDB" id="A0A6A6ISR6"/>